<dbReference type="Pfam" id="PF00930">
    <property type="entry name" value="DPPIV_N"/>
    <property type="match status" value="1"/>
</dbReference>
<name>A0A420WFM3_9PROT</name>
<dbReference type="AlphaFoldDB" id="A0A420WFM3"/>
<feature type="compositionally biased region" description="Basic and acidic residues" evidence="1">
    <location>
        <begin position="467"/>
        <end position="480"/>
    </location>
</feature>
<feature type="domain" description="Dipeptidylpeptidase IV N-terminal" evidence="4">
    <location>
        <begin position="181"/>
        <end position="471"/>
    </location>
</feature>
<dbReference type="OrthoDB" id="9806163at2"/>
<sequence>MFNFRLTLSSIMVLSALNLISACAEKPQTDKTDETAQPAIELAPVINATDSLQAAAQQAQTQDNKRSYLTENPGSGFLTPEIINRSPALSGKTLSSVKIAPNGEFITVLQGREDDAQQQDLWAYDLTSGEGRLLVSSTDILGEPEVLSEEEKNRRERAREYGKGIVSYSWVGDSLLLFPLGGDIYLYDLETKESQQVTATKGYETDPKVSRDGTKVSYVRENELYIKNLKTGLERQLSDGATDTIRNATASFVVQEELNRRTGYWVSPKADRIAYTQIDESGIAIENRLDFGADGVVNIAQRYPFAGTTNATVKLGIVSAKGGRTRWLDLGEDKDIYLTRVVWSADGGSVIAGILSRDQKTHIFKRFNAATGQGEVIYTETSPTWLNIGSTLRALKEGGLLWKAQRNDKAQIFKIDNTGEVVALTPDNLNVHSLLCRNSETGDMFVSGWQETPLETHIFKVSPPQNDKPKSAESSDKAGDESAIDVITEATSTSGETTVEAETETTEAAPIVTQITTRAGQHSARFNKDCSRFIGSFSGLNTPKQTQAFEADGTPLAWLNKNSLDETHPYAPYMDNHITPEFGQISAEDGTLLDYMLFKPVDLRPGEKRASITIVYGGPNVQRVKRDWRNQFAQMLAHHGFVVFQLDNRGATNRGKAFEDSLYRSMGTTEVVDQVTGAEFLRSKSYIDPDRMGVYGWSYGGYMTLHMLGQTELYKSGVSGAPVTDWSLYDTAYTERFLGSPVKDSANYTEGAYENGNVLAHLEGITEPVLLIHGMADDNVVFRNSIILMDAMQKSGKQNLRVMTYPGEKHGFRNPANKTHRDRQILEFFLETLDIEK</sequence>
<proteinExistence type="predicted"/>
<evidence type="ECO:0000256" key="2">
    <source>
        <dbReference type="SAM" id="SignalP"/>
    </source>
</evidence>
<dbReference type="InParanoid" id="A0A420WFM3"/>
<evidence type="ECO:0000313" key="5">
    <source>
        <dbReference type="EMBL" id="RKQ69787.1"/>
    </source>
</evidence>
<dbReference type="SUPFAM" id="SSF82171">
    <property type="entry name" value="DPP6 N-terminal domain-like"/>
    <property type="match status" value="1"/>
</dbReference>
<evidence type="ECO:0000256" key="1">
    <source>
        <dbReference type="SAM" id="MobiDB-lite"/>
    </source>
</evidence>
<feature type="domain" description="Peptidase S9 prolyl oligopeptidase catalytic" evidence="3">
    <location>
        <begin position="633"/>
        <end position="834"/>
    </location>
</feature>
<dbReference type="InterPro" id="IPR001375">
    <property type="entry name" value="Peptidase_S9_cat"/>
</dbReference>
<dbReference type="GO" id="GO:0008236">
    <property type="term" value="F:serine-type peptidase activity"/>
    <property type="evidence" value="ECO:0007669"/>
    <property type="project" value="InterPro"/>
</dbReference>
<dbReference type="PANTHER" id="PTHR11731:SF193">
    <property type="entry name" value="DIPEPTIDYL PEPTIDASE 9"/>
    <property type="match status" value="1"/>
</dbReference>
<dbReference type="PANTHER" id="PTHR11731">
    <property type="entry name" value="PROTEASE FAMILY S9B,C DIPEPTIDYL-PEPTIDASE IV-RELATED"/>
    <property type="match status" value="1"/>
</dbReference>
<feature type="chain" id="PRO_5019282140" evidence="2">
    <location>
        <begin position="25"/>
        <end position="837"/>
    </location>
</feature>
<dbReference type="Proteomes" id="UP000282211">
    <property type="component" value="Unassembled WGS sequence"/>
</dbReference>
<organism evidence="5 6">
    <name type="scientific">Litorimonas taeanensis</name>
    <dbReference type="NCBI Taxonomy" id="568099"/>
    <lineage>
        <taxon>Bacteria</taxon>
        <taxon>Pseudomonadati</taxon>
        <taxon>Pseudomonadota</taxon>
        <taxon>Alphaproteobacteria</taxon>
        <taxon>Maricaulales</taxon>
        <taxon>Robiginitomaculaceae</taxon>
    </lineage>
</organism>
<dbReference type="EMBL" id="RBII01000002">
    <property type="protein sequence ID" value="RKQ69787.1"/>
    <property type="molecule type" value="Genomic_DNA"/>
</dbReference>
<dbReference type="InterPro" id="IPR050278">
    <property type="entry name" value="Serine_Prot_S9B/DPPIV"/>
</dbReference>
<dbReference type="PROSITE" id="PS51257">
    <property type="entry name" value="PROKAR_LIPOPROTEIN"/>
    <property type="match status" value="1"/>
</dbReference>
<keyword evidence="6" id="KW-1185">Reference proteome</keyword>
<protein>
    <submittedName>
        <fullName evidence="5">Dipeptidyl-peptidase IV</fullName>
    </submittedName>
</protein>
<dbReference type="Gene3D" id="3.40.50.1820">
    <property type="entry name" value="alpha/beta hydrolase"/>
    <property type="match status" value="1"/>
</dbReference>
<dbReference type="GO" id="GO:0008239">
    <property type="term" value="F:dipeptidyl-peptidase activity"/>
    <property type="evidence" value="ECO:0007669"/>
    <property type="project" value="TreeGrafter"/>
</dbReference>
<comment type="caution">
    <text evidence="5">The sequence shown here is derived from an EMBL/GenBank/DDBJ whole genome shotgun (WGS) entry which is preliminary data.</text>
</comment>
<dbReference type="Pfam" id="PF00326">
    <property type="entry name" value="Peptidase_S9"/>
    <property type="match status" value="1"/>
</dbReference>
<feature type="signal peptide" evidence="2">
    <location>
        <begin position="1"/>
        <end position="24"/>
    </location>
</feature>
<reference evidence="5 6" key="1">
    <citation type="submission" date="2018-10" db="EMBL/GenBank/DDBJ databases">
        <title>Genomic Encyclopedia of Type Strains, Phase IV (KMG-IV): sequencing the most valuable type-strain genomes for metagenomic binning, comparative biology and taxonomic classification.</title>
        <authorList>
            <person name="Goeker M."/>
        </authorList>
    </citation>
    <scope>NUCLEOTIDE SEQUENCE [LARGE SCALE GENOMIC DNA]</scope>
    <source>
        <strain evidence="5 6">DSM 22008</strain>
    </source>
</reference>
<evidence type="ECO:0000259" key="3">
    <source>
        <dbReference type="Pfam" id="PF00326"/>
    </source>
</evidence>
<dbReference type="InterPro" id="IPR002469">
    <property type="entry name" value="Peptidase_S9B_N"/>
</dbReference>
<feature type="region of interest" description="Disordered" evidence="1">
    <location>
        <begin position="459"/>
        <end position="482"/>
    </location>
</feature>
<dbReference type="SUPFAM" id="SSF53474">
    <property type="entry name" value="alpha/beta-Hydrolases"/>
    <property type="match status" value="1"/>
</dbReference>
<dbReference type="GO" id="GO:0006508">
    <property type="term" value="P:proteolysis"/>
    <property type="evidence" value="ECO:0007669"/>
    <property type="project" value="InterPro"/>
</dbReference>
<dbReference type="InterPro" id="IPR029058">
    <property type="entry name" value="AB_hydrolase_fold"/>
</dbReference>
<evidence type="ECO:0000313" key="6">
    <source>
        <dbReference type="Proteomes" id="UP000282211"/>
    </source>
</evidence>
<accession>A0A420WFM3</accession>
<dbReference type="RefSeq" id="WP_121102796.1">
    <property type="nucleotide sequence ID" value="NZ_RBII01000002.1"/>
</dbReference>
<evidence type="ECO:0000259" key="4">
    <source>
        <dbReference type="Pfam" id="PF00930"/>
    </source>
</evidence>
<keyword evidence="2" id="KW-0732">Signal</keyword>
<gene>
    <name evidence="5" type="ORF">DES40_2596</name>
</gene>
<dbReference type="Gene3D" id="2.140.10.30">
    <property type="entry name" value="Dipeptidylpeptidase IV, N-terminal domain"/>
    <property type="match status" value="1"/>
</dbReference>